<name>A0AAE3GCG5_9PSEU</name>
<dbReference type="EMBL" id="JAMTCK010000003">
    <property type="protein sequence ID" value="MCP2164865.1"/>
    <property type="molecule type" value="Genomic_DNA"/>
</dbReference>
<dbReference type="Gene3D" id="1.25.40.10">
    <property type="entry name" value="Tetratricopeptide repeat domain"/>
    <property type="match status" value="1"/>
</dbReference>
<dbReference type="InterPro" id="IPR024983">
    <property type="entry name" value="CHAT_dom"/>
</dbReference>
<gene>
    <name evidence="2" type="ORF">LX83_001705</name>
</gene>
<dbReference type="SUPFAM" id="SSF48452">
    <property type="entry name" value="TPR-like"/>
    <property type="match status" value="1"/>
</dbReference>
<evidence type="ECO:0000313" key="2">
    <source>
        <dbReference type="EMBL" id="MCP2164865.1"/>
    </source>
</evidence>
<organism evidence="2 3">
    <name type="scientific">Goodfellowiella coeruleoviolacea</name>
    <dbReference type="NCBI Taxonomy" id="334858"/>
    <lineage>
        <taxon>Bacteria</taxon>
        <taxon>Bacillati</taxon>
        <taxon>Actinomycetota</taxon>
        <taxon>Actinomycetes</taxon>
        <taxon>Pseudonocardiales</taxon>
        <taxon>Pseudonocardiaceae</taxon>
        <taxon>Goodfellowiella</taxon>
    </lineage>
</organism>
<reference evidence="2" key="1">
    <citation type="submission" date="2022-06" db="EMBL/GenBank/DDBJ databases">
        <title>Genomic Encyclopedia of Archaeal and Bacterial Type Strains, Phase II (KMG-II): from individual species to whole genera.</title>
        <authorList>
            <person name="Goeker M."/>
        </authorList>
    </citation>
    <scope>NUCLEOTIDE SEQUENCE</scope>
    <source>
        <strain evidence="2">DSM 43935</strain>
    </source>
</reference>
<evidence type="ECO:0000313" key="3">
    <source>
        <dbReference type="Proteomes" id="UP001206128"/>
    </source>
</evidence>
<keyword evidence="3" id="KW-1185">Reference proteome</keyword>
<dbReference type="InterPro" id="IPR011990">
    <property type="entry name" value="TPR-like_helical_dom_sf"/>
</dbReference>
<dbReference type="Proteomes" id="UP001206128">
    <property type="component" value="Unassembled WGS sequence"/>
</dbReference>
<sequence length="842" mass="90135">MRIRVLITLAYAEAETGSVSDGLPHLDTAQLLFAELQGPQRAHMEGVVGCQRALLLHRAGQTAESLDLFNQAIPLLEHALGSGACDASVLTANVMNRGLTYIAYGKPALAEQDMHRTMLLAETHQLPLLRAKAQHNLGDIALLVGDVPTALRHYEETERAFRELAPGLVPRLQIDQARALLTAGLPDEAAEQLDEALPELRRHKVGQDLAEAEVIRAAAALLQGDLELARRLASAAQRRFRRRGSESWSEVAALTKMRAEAAVALSNGVPSVAAQSKAVQSKAAQAKASQAKAPRSKAAQSRAAQSKAARLAERLSAVGLTDEAAMARMLAVRLAVRRGAAAEAGSLVRQVPKPTEVTPIDHRMLLRLCRAELSLTSGDRQRALSEARSGLDELGQVRDRMGGLDLLCGTAVHGRELGELAVRLVLADAETETDARQLFAWLERTRAQVYRYEPQPSIDDPLLAERVAEMRSLGRVVQQSRLDGRAVAELEARYDVLQREVTRLGWHTSQWGRPRPVCELADVVAQLGERALVSFTGQDESLSAVVVAAGRTTLVRLGSASQTVEEVARQLHADLDVLAPDHLPDLLAQTIARSARRRAELLDELLVRPLLPTVGERELVVVPTGSLYAVPWGVLPSLRGRPVVVVPSATAWLTAENDNQRATGSGHVVLVGGPGLTGGVGEVRGLRRTYPAARFLDADQAVSANVLALLDGAELAHLAAHGAHQPDNALFSRLELVDGPLFAHDIARLRRPPRRVVLAACELALSHIRPGDEALGFAGALLASGSHTVVAAVSRVGDQAAAETMQQFHARLATGAGMAQALAESTAADPLRRPFVCFGSGG</sequence>
<evidence type="ECO:0000259" key="1">
    <source>
        <dbReference type="Pfam" id="PF12770"/>
    </source>
</evidence>
<comment type="caution">
    <text evidence="2">The sequence shown here is derived from an EMBL/GenBank/DDBJ whole genome shotgun (WGS) entry which is preliminary data.</text>
</comment>
<accession>A0AAE3GCG5</accession>
<dbReference type="AlphaFoldDB" id="A0AAE3GCG5"/>
<dbReference type="Pfam" id="PF12770">
    <property type="entry name" value="CHAT"/>
    <property type="match status" value="1"/>
</dbReference>
<protein>
    <submittedName>
        <fullName evidence="2">CHAT domain-containing protein</fullName>
    </submittedName>
</protein>
<feature type="domain" description="CHAT" evidence="1">
    <location>
        <begin position="597"/>
        <end position="825"/>
    </location>
</feature>
<proteinExistence type="predicted"/>